<accession>A0ABU6Y2A8</accession>
<comment type="caution">
    <text evidence="2">The sequence shown here is derived from an EMBL/GenBank/DDBJ whole genome shotgun (WGS) entry which is preliminary data.</text>
</comment>
<organism evidence="2 3">
    <name type="scientific">Stylosanthes scabra</name>
    <dbReference type="NCBI Taxonomy" id="79078"/>
    <lineage>
        <taxon>Eukaryota</taxon>
        <taxon>Viridiplantae</taxon>
        <taxon>Streptophyta</taxon>
        <taxon>Embryophyta</taxon>
        <taxon>Tracheophyta</taxon>
        <taxon>Spermatophyta</taxon>
        <taxon>Magnoliopsida</taxon>
        <taxon>eudicotyledons</taxon>
        <taxon>Gunneridae</taxon>
        <taxon>Pentapetalae</taxon>
        <taxon>rosids</taxon>
        <taxon>fabids</taxon>
        <taxon>Fabales</taxon>
        <taxon>Fabaceae</taxon>
        <taxon>Papilionoideae</taxon>
        <taxon>50 kb inversion clade</taxon>
        <taxon>dalbergioids sensu lato</taxon>
        <taxon>Dalbergieae</taxon>
        <taxon>Pterocarpus clade</taxon>
        <taxon>Stylosanthes</taxon>
    </lineage>
</organism>
<keyword evidence="3" id="KW-1185">Reference proteome</keyword>
<evidence type="ECO:0000313" key="2">
    <source>
        <dbReference type="EMBL" id="MED6204127.1"/>
    </source>
</evidence>
<evidence type="ECO:0000256" key="1">
    <source>
        <dbReference type="SAM" id="MobiDB-lite"/>
    </source>
</evidence>
<sequence length="100" mass="11478">MAKRRESVRDRIRKHDDGDRSLSPLSRGHHASYPCRRGGRKLEEKERARWCNRKSIRGAQDPDRLAIRSGSDVNYIGLGSLFVTRYDFRIVFGSCFGLPG</sequence>
<protein>
    <submittedName>
        <fullName evidence="2">Uncharacterized protein</fullName>
    </submittedName>
</protein>
<proteinExistence type="predicted"/>
<feature type="compositionally biased region" description="Basic and acidic residues" evidence="1">
    <location>
        <begin position="1"/>
        <end position="20"/>
    </location>
</feature>
<dbReference type="Proteomes" id="UP001341840">
    <property type="component" value="Unassembled WGS sequence"/>
</dbReference>
<name>A0ABU6Y2A8_9FABA</name>
<gene>
    <name evidence="2" type="ORF">PIB30_006193</name>
</gene>
<feature type="region of interest" description="Disordered" evidence="1">
    <location>
        <begin position="1"/>
        <end position="40"/>
    </location>
</feature>
<evidence type="ECO:0000313" key="3">
    <source>
        <dbReference type="Proteomes" id="UP001341840"/>
    </source>
</evidence>
<reference evidence="2 3" key="1">
    <citation type="journal article" date="2023" name="Plants (Basel)">
        <title>Bridging the Gap: Combining Genomics and Transcriptomics Approaches to Understand Stylosanthes scabra, an Orphan Legume from the Brazilian Caatinga.</title>
        <authorList>
            <person name="Ferreira-Neto J.R.C."/>
            <person name="da Silva M.D."/>
            <person name="Binneck E."/>
            <person name="de Melo N.F."/>
            <person name="da Silva R.H."/>
            <person name="de Melo A.L.T.M."/>
            <person name="Pandolfi V."/>
            <person name="Bustamante F.O."/>
            <person name="Brasileiro-Vidal A.C."/>
            <person name="Benko-Iseppon A.M."/>
        </authorList>
    </citation>
    <scope>NUCLEOTIDE SEQUENCE [LARGE SCALE GENOMIC DNA]</scope>
    <source>
        <tissue evidence="2">Leaves</tissue>
    </source>
</reference>
<dbReference type="EMBL" id="JASCZI010241668">
    <property type="protein sequence ID" value="MED6204127.1"/>
    <property type="molecule type" value="Genomic_DNA"/>
</dbReference>